<feature type="region of interest" description="Disordered" evidence="1">
    <location>
        <begin position="101"/>
        <end position="123"/>
    </location>
</feature>
<dbReference type="AlphaFoldDB" id="A0A4C1UNS8"/>
<evidence type="ECO:0000313" key="2">
    <source>
        <dbReference type="EMBL" id="GBP28123.1"/>
    </source>
</evidence>
<comment type="caution">
    <text evidence="2">The sequence shown here is derived from an EMBL/GenBank/DDBJ whole genome shotgun (WGS) entry which is preliminary data.</text>
</comment>
<gene>
    <name evidence="2" type="ORF">EVAR_76217_1</name>
</gene>
<feature type="region of interest" description="Disordered" evidence="1">
    <location>
        <begin position="1"/>
        <end position="29"/>
    </location>
</feature>
<organism evidence="2 3">
    <name type="scientific">Eumeta variegata</name>
    <name type="common">Bagworm moth</name>
    <name type="synonym">Eumeta japonica</name>
    <dbReference type="NCBI Taxonomy" id="151549"/>
    <lineage>
        <taxon>Eukaryota</taxon>
        <taxon>Metazoa</taxon>
        <taxon>Ecdysozoa</taxon>
        <taxon>Arthropoda</taxon>
        <taxon>Hexapoda</taxon>
        <taxon>Insecta</taxon>
        <taxon>Pterygota</taxon>
        <taxon>Neoptera</taxon>
        <taxon>Endopterygota</taxon>
        <taxon>Lepidoptera</taxon>
        <taxon>Glossata</taxon>
        <taxon>Ditrysia</taxon>
        <taxon>Tineoidea</taxon>
        <taxon>Psychidae</taxon>
        <taxon>Oiketicinae</taxon>
        <taxon>Eumeta</taxon>
    </lineage>
</organism>
<keyword evidence="3" id="KW-1185">Reference proteome</keyword>
<feature type="compositionally biased region" description="Low complexity" evidence="1">
    <location>
        <begin position="101"/>
        <end position="115"/>
    </location>
</feature>
<protein>
    <submittedName>
        <fullName evidence="2">Uncharacterized protein</fullName>
    </submittedName>
</protein>
<dbReference type="Proteomes" id="UP000299102">
    <property type="component" value="Unassembled WGS sequence"/>
</dbReference>
<reference evidence="2 3" key="1">
    <citation type="journal article" date="2019" name="Commun. Biol.">
        <title>The bagworm genome reveals a unique fibroin gene that provides high tensile strength.</title>
        <authorList>
            <person name="Kono N."/>
            <person name="Nakamura H."/>
            <person name="Ohtoshi R."/>
            <person name="Tomita M."/>
            <person name="Numata K."/>
            <person name="Arakawa K."/>
        </authorList>
    </citation>
    <scope>NUCLEOTIDE SEQUENCE [LARGE SCALE GENOMIC DNA]</scope>
</reference>
<dbReference type="EMBL" id="BGZK01000203">
    <property type="protein sequence ID" value="GBP28123.1"/>
    <property type="molecule type" value="Genomic_DNA"/>
</dbReference>
<proteinExistence type="predicted"/>
<evidence type="ECO:0000256" key="1">
    <source>
        <dbReference type="SAM" id="MobiDB-lite"/>
    </source>
</evidence>
<name>A0A4C1UNS8_EUMVA</name>
<sequence>MSAEAGTLVGSSRQHQRDENELPGHSRHIAQPLAERCYSGSAEKERQRLIFVVFRLQTGGFSCFRGVRDPVNFLLQIQLSQFPNGRELLRGSIELVLTDVPSSASPSPLAPHSLLGTPGEASA</sequence>
<feature type="compositionally biased region" description="Basic and acidic residues" evidence="1">
    <location>
        <begin position="15"/>
        <end position="24"/>
    </location>
</feature>
<evidence type="ECO:0000313" key="3">
    <source>
        <dbReference type="Proteomes" id="UP000299102"/>
    </source>
</evidence>
<accession>A0A4C1UNS8</accession>